<keyword evidence="5 7" id="KW-0460">Magnesium</keyword>
<dbReference type="InterPro" id="IPR036649">
    <property type="entry name" value="Pyrophosphatase_sf"/>
</dbReference>
<dbReference type="AlphaFoldDB" id="A0A328Q2J9"/>
<evidence type="ECO:0000256" key="1">
    <source>
        <dbReference type="ARBA" id="ARBA00001946"/>
    </source>
</evidence>
<evidence type="ECO:0000256" key="2">
    <source>
        <dbReference type="ARBA" id="ARBA00022490"/>
    </source>
</evidence>
<gene>
    <name evidence="7" type="primary">ppa</name>
    <name evidence="8" type="ORF">CA615_03025</name>
</gene>
<dbReference type="RefSeq" id="WP_011406223.1">
    <property type="nucleotide sequence ID" value="NZ_CATZNA010000065.1"/>
</dbReference>
<dbReference type="GO" id="GO:0000287">
    <property type="term" value="F:magnesium ion binding"/>
    <property type="evidence" value="ECO:0007669"/>
    <property type="project" value="UniProtKB-UniRule"/>
</dbReference>
<evidence type="ECO:0000313" key="8">
    <source>
        <dbReference type="EMBL" id="RAP03304.1"/>
    </source>
</evidence>
<dbReference type="CDD" id="cd00412">
    <property type="entry name" value="pyrophosphatase"/>
    <property type="match status" value="1"/>
</dbReference>
<comment type="catalytic activity">
    <reaction evidence="6 7">
        <text>diphosphate + H2O = 2 phosphate + H(+)</text>
        <dbReference type="Rhea" id="RHEA:24576"/>
        <dbReference type="ChEBI" id="CHEBI:15377"/>
        <dbReference type="ChEBI" id="CHEBI:15378"/>
        <dbReference type="ChEBI" id="CHEBI:33019"/>
        <dbReference type="ChEBI" id="CHEBI:43474"/>
        <dbReference type="EC" id="3.6.1.1"/>
    </reaction>
</comment>
<dbReference type="GO" id="GO:0005737">
    <property type="term" value="C:cytoplasm"/>
    <property type="evidence" value="ECO:0007669"/>
    <property type="project" value="UniProtKB-SubCell"/>
</dbReference>
<keyword evidence="4 7" id="KW-0378">Hydrolase</keyword>
<evidence type="ECO:0000256" key="4">
    <source>
        <dbReference type="ARBA" id="ARBA00022801"/>
    </source>
</evidence>
<protein>
    <recommendedName>
        <fullName evidence="7">Inorganic pyrophosphatase</fullName>
        <ecNumber evidence="7">3.6.1.1</ecNumber>
    </recommendedName>
    <alternativeName>
        <fullName evidence="7">Pyrophosphate phospho-hydrolase</fullName>
        <shortName evidence="7">PPase</shortName>
    </alternativeName>
</protein>
<dbReference type="InterPro" id="IPR008162">
    <property type="entry name" value="Pyrophosphatase"/>
</dbReference>
<dbReference type="EMBL" id="NGJK01000029">
    <property type="protein sequence ID" value="RAP03304.1"/>
    <property type="molecule type" value="Genomic_DNA"/>
</dbReference>
<feature type="binding site" evidence="7">
    <location>
        <position position="66"/>
    </location>
    <ligand>
        <name>Mg(2+)</name>
        <dbReference type="ChEBI" id="CHEBI:18420"/>
        <label>1</label>
    </ligand>
</feature>
<dbReference type="Pfam" id="PF00719">
    <property type="entry name" value="Pyrophosphatase"/>
    <property type="match status" value="1"/>
</dbReference>
<comment type="caution">
    <text evidence="8">The sequence shown here is derived from an EMBL/GenBank/DDBJ whole genome shotgun (WGS) entry which is preliminary data.</text>
</comment>
<dbReference type="PANTHER" id="PTHR10286">
    <property type="entry name" value="INORGANIC PYROPHOSPHATASE"/>
    <property type="match status" value="1"/>
</dbReference>
<proteinExistence type="inferred from homology"/>
<dbReference type="FunFam" id="3.90.80.10:FF:000003">
    <property type="entry name" value="Inorganic pyrophosphatase"/>
    <property type="match status" value="1"/>
</dbReference>
<dbReference type="Proteomes" id="UP000248557">
    <property type="component" value="Unassembled WGS sequence"/>
</dbReference>
<feature type="binding site" evidence="7">
    <location>
        <position position="56"/>
    </location>
    <ligand>
        <name>substrate</name>
    </ligand>
</feature>
<dbReference type="HAMAP" id="MF_00209">
    <property type="entry name" value="Inorganic_PPase"/>
    <property type="match status" value="1"/>
</dbReference>
<comment type="function">
    <text evidence="7">Catalyzes the hydrolysis of inorganic pyrophosphate (PPi) forming two phosphate ions.</text>
</comment>
<dbReference type="GO" id="GO:0004427">
    <property type="term" value="F:inorganic diphosphate phosphatase activity"/>
    <property type="evidence" value="ECO:0007669"/>
    <property type="project" value="UniProtKB-UniRule"/>
</dbReference>
<feature type="binding site" evidence="7">
    <location>
        <position position="103"/>
    </location>
    <ligand>
        <name>Mg(2+)</name>
        <dbReference type="ChEBI" id="CHEBI:18420"/>
        <label>1</label>
    </ligand>
</feature>
<comment type="similarity">
    <text evidence="7">Belongs to the PPase family.</text>
</comment>
<evidence type="ECO:0000313" key="9">
    <source>
        <dbReference type="Proteomes" id="UP000248557"/>
    </source>
</evidence>
<comment type="cofactor">
    <cofactor evidence="1 7">
        <name>Mg(2+)</name>
        <dbReference type="ChEBI" id="CHEBI:18420"/>
    </cofactor>
</comment>
<dbReference type="GeneID" id="3855342"/>
<comment type="subcellular location">
    <subcellularLocation>
        <location evidence="7">Cytoplasm</location>
    </subcellularLocation>
</comment>
<organism evidence="8 9">
    <name type="scientific">Methanosphaera stadtmanae</name>
    <dbReference type="NCBI Taxonomy" id="2317"/>
    <lineage>
        <taxon>Archaea</taxon>
        <taxon>Methanobacteriati</taxon>
        <taxon>Methanobacteriota</taxon>
        <taxon>Methanomada group</taxon>
        <taxon>Methanobacteria</taxon>
        <taxon>Methanobacteriales</taxon>
        <taxon>Methanobacteriaceae</taxon>
        <taxon>Methanosphaera</taxon>
    </lineage>
</organism>
<dbReference type="GO" id="GO:0006796">
    <property type="term" value="P:phosphate-containing compound metabolic process"/>
    <property type="evidence" value="ECO:0007669"/>
    <property type="project" value="InterPro"/>
</dbReference>
<evidence type="ECO:0000256" key="6">
    <source>
        <dbReference type="ARBA" id="ARBA00047820"/>
    </source>
</evidence>
<reference evidence="8 9" key="1">
    <citation type="submission" date="2017-05" db="EMBL/GenBank/DDBJ databases">
        <title>Host range expansion of the Methanosphaera genus to humans and monogastric animals involves recent and extensive reduction in genome content.</title>
        <authorList>
            <person name="Hoedt E.C."/>
            <person name="Volmer J.G."/>
            <person name="Parks D.H."/>
            <person name="Rosewarne C.P."/>
            <person name="Denman S.E."/>
            <person name="Mcsweeney C.S."/>
            <person name="O Cuiv P."/>
            <person name="Hugenholtz P."/>
            <person name="Tyson G.W."/>
            <person name="Morrison M."/>
        </authorList>
    </citation>
    <scope>NUCLEOTIDE SEQUENCE [LARGE SCALE GENOMIC DNA]</scope>
    <source>
        <strain evidence="8 9">PA5</strain>
    </source>
</reference>
<dbReference type="SUPFAM" id="SSF50324">
    <property type="entry name" value="Inorganic pyrophosphatase"/>
    <property type="match status" value="1"/>
</dbReference>
<feature type="binding site" evidence="7">
    <location>
        <position position="71"/>
    </location>
    <ligand>
        <name>Mg(2+)</name>
        <dbReference type="ChEBI" id="CHEBI:18420"/>
        <label>1</label>
    </ligand>
</feature>
<name>A0A328Q2J9_9EURY</name>
<dbReference type="OMA" id="IHHVSEF"/>
<dbReference type="Gene3D" id="3.90.80.10">
    <property type="entry name" value="Inorganic pyrophosphatase"/>
    <property type="match status" value="1"/>
</dbReference>
<feature type="binding site" evidence="7">
    <location>
        <position position="44"/>
    </location>
    <ligand>
        <name>substrate</name>
    </ligand>
</feature>
<dbReference type="EC" id="3.6.1.1" evidence="7"/>
<accession>A0A328Q2J9</accession>
<comment type="subunit">
    <text evidence="7">Homohexamer.</text>
</comment>
<sequence length="175" mass="20256">MNLWKDIEAGSNVPDEITVVVEIPKGSRNKYEYDKEKEALALDRVLFSPFHYPAEYGFMPKSLWDDGDPFDVLVIMDQPTFPGCIIEARPIGIMRMIDQGDSDDKLLAVPLEDPRFKDVEDISQLPEHYLKEIEHFFSQYKALENKTVEVNGWEDNKAAKDAVKHAIELYKEKYE</sequence>
<keyword evidence="2 7" id="KW-0963">Cytoplasm</keyword>
<feature type="binding site" evidence="7">
    <location>
        <position position="30"/>
    </location>
    <ligand>
        <name>substrate</name>
    </ligand>
</feature>
<feature type="binding site" evidence="7">
    <location>
        <position position="140"/>
    </location>
    <ligand>
        <name>substrate</name>
    </ligand>
</feature>
<evidence type="ECO:0000256" key="7">
    <source>
        <dbReference type="HAMAP-Rule" id="MF_00209"/>
    </source>
</evidence>
<evidence type="ECO:0000256" key="3">
    <source>
        <dbReference type="ARBA" id="ARBA00022723"/>
    </source>
</evidence>
<keyword evidence="3 7" id="KW-0479">Metal-binding</keyword>
<evidence type="ECO:0000256" key="5">
    <source>
        <dbReference type="ARBA" id="ARBA00022842"/>
    </source>
</evidence>
<dbReference type="PROSITE" id="PS00387">
    <property type="entry name" value="PPASE"/>
    <property type="match status" value="1"/>
</dbReference>
<feature type="binding site" evidence="7">
    <location>
        <position position="71"/>
    </location>
    <ligand>
        <name>Mg(2+)</name>
        <dbReference type="ChEBI" id="CHEBI:18420"/>
        <label>2</label>
    </ligand>
</feature>